<dbReference type="InterPro" id="IPR003323">
    <property type="entry name" value="OTU_dom"/>
</dbReference>
<reference evidence="10" key="1">
    <citation type="submission" date="2021-01" db="EMBL/GenBank/DDBJ databases">
        <authorList>
            <person name="Corre E."/>
            <person name="Pelletier E."/>
            <person name="Niang G."/>
            <person name="Scheremetjew M."/>
            <person name="Finn R."/>
            <person name="Kale V."/>
            <person name="Holt S."/>
            <person name="Cochrane G."/>
            <person name="Meng A."/>
            <person name="Brown T."/>
            <person name="Cohen L."/>
        </authorList>
    </citation>
    <scope>NUCLEOTIDE SEQUENCE</scope>
    <source>
        <strain evidence="10">CCMP1320</strain>
    </source>
</reference>
<sequence>MEHSGENAPPTTAEPAAATPSTEAQEPTPAAPSTEAASAPERPSDEAILNQQNHIRAGIAQIAPYIGEKAPLASLMAEYMHGNEVFVRKIQNLEHSYSHIRRTRGDGNCFFRAFIFSYLENLLNTLDKAECSRILTCVQSWRKKLVDVGFQELVFEDAMELLLQQVNGILHGNIGQEALEGAFQDDMISNTLVFLMRLITSAEVQRREDHFLPFILGMYDEPPVSVSAFTQRYVEPMAEESDNIHIVALTDALQVPVTVVYLDRSESFGAPSDSGDMSANVHQFIPSECGPPNEVQARVHVLYRPGHYDILYRRS</sequence>
<evidence type="ECO:0000256" key="1">
    <source>
        <dbReference type="ARBA" id="ARBA00000707"/>
    </source>
</evidence>
<dbReference type="GO" id="GO:0005634">
    <property type="term" value="C:nucleus"/>
    <property type="evidence" value="ECO:0007669"/>
    <property type="project" value="TreeGrafter"/>
</dbReference>
<dbReference type="PANTHER" id="PTHR12931">
    <property type="entry name" value="UBIQUITIN THIOLESTERASE PROTEIN OTUB"/>
    <property type="match status" value="1"/>
</dbReference>
<dbReference type="InterPro" id="IPR038765">
    <property type="entry name" value="Papain-like_cys_pep_sf"/>
</dbReference>
<gene>
    <name evidence="10" type="ORF">DTER00134_LOCUS10732</name>
</gene>
<dbReference type="AlphaFoldDB" id="A0A7S3VMU8"/>
<proteinExistence type="inferred from homology"/>
<evidence type="ECO:0000256" key="8">
    <source>
        <dbReference type="SAM" id="MobiDB-lite"/>
    </source>
</evidence>
<dbReference type="InterPro" id="IPR042467">
    <property type="entry name" value="Peptidase_C65_otubain_sub2"/>
</dbReference>
<dbReference type="SUPFAM" id="SSF54001">
    <property type="entry name" value="Cysteine proteinases"/>
    <property type="match status" value="1"/>
</dbReference>
<accession>A0A7S3VMU8</accession>
<feature type="region of interest" description="Disordered" evidence="8">
    <location>
        <begin position="1"/>
        <end position="44"/>
    </location>
</feature>
<feature type="domain" description="OTU" evidence="9">
    <location>
        <begin position="98"/>
        <end position="314"/>
    </location>
</feature>
<evidence type="ECO:0000313" key="10">
    <source>
        <dbReference type="EMBL" id="CAE0495659.1"/>
    </source>
</evidence>
<keyword evidence="6" id="KW-0378">Hydrolase</keyword>
<evidence type="ECO:0000256" key="5">
    <source>
        <dbReference type="ARBA" id="ARBA00022786"/>
    </source>
</evidence>
<dbReference type="EMBL" id="HBIP01018190">
    <property type="protein sequence ID" value="CAE0495659.1"/>
    <property type="molecule type" value="Transcribed_RNA"/>
</dbReference>
<dbReference type="PANTHER" id="PTHR12931:SF15">
    <property type="entry name" value="UBIQUITIN THIOESTERASE OTUBAIN-LIKE"/>
    <property type="match status" value="1"/>
</dbReference>
<dbReference type="Pfam" id="PF10275">
    <property type="entry name" value="Peptidase_C65"/>
    <property type="match status" value="1"/>
</dbReference>
<evidence type="ECO:0000256" key="4">
    <source>
        <dbReference type="ARBA" id="ARBA00022670"/>
    </source>
</evidence>
<name>A0A7S3VMU8_DUNTE</name>
<dbReference type="Gene3D" id="3.30.200.60">
    <property type="entry name" value="Peptidase C65 Otubain, subdomain 1"/>
    <property type="match status" value="1"/>
</dbReference>
<dbReference type="GO" id="GO:0071108">
    <property type="term" value="P:protein K48-linked deubiquitination"/>
    <property type="evidence" value="ECO:0007669"/>
    <property type="project" value="TreeGrafter"/>
</dbReference>
<dbReference type="GO" id="GO:0006508">
    <property type="term" value="P:proteolysis"/>
    <property type="evidence" value="ECO:0007669"/>
    <property type="project" value="UniProtKB-KW"/>
</dbReference>
<dbReference type="EC" id="3.4.19.12" evidence="3"/>
<dbReference type="InterPro" id="IPR019400">
    <property type="entry name" value="Peptidase_C65_otubain"/>
</dbReference>
<dbReference type="InterPro" id="IPR042468">
    <property type="entry name" value="Peptidase_C65_otubain_sub1"/>
</dbReference>
<dbReference type="GO" id="GO:0043130">
    <property type="term" value="F:ubiquitin binding"/>
    <property type="evidence" value="ECO:0007669"/>
    <property type="project" value="TreeGrafter"/>
</dbReference>
<keyword evidence="5" id="KW-0833">Ubl conjugation pathway</keyword>
<keyword evidence="4" id="KW-0645">Protease</keyword>
<evidence type="ECO:0000256" key="7">
    <source>
        <dbReference type="ARBA" id="ARBA00022807"/>
    </source>
</evidence>
<dbReference type="GO" id="GO:0004843">
    <property type="term" value="F:cysteine-type deubiquitinase activity"/>
    <property type="evidence" value="ECO:0007669"/>
    <property type="project" value="UniProtKB-EC"/>
</dbReference>
<dbReference type="PROSITE" id="PS50802">
    <property type="entry name" value="OTU"/>
    <property type="match status" value="1"/>
</dbReference>
<evidence type="ECO:0000259" key="9">
    <source>
        <dbReference type="PROSITE" id="PS50802"/>
    </source>
</evidence>
<evidence type="ECO:0000256" key="6">
    <source>
        <dbReference type="ARBA" id="ARBA00022801"/>
    </source>
</evidence>
<evidence type="ECO:0000256" key="3">
    <source>
        <dbReference type="ARBA" id="ARBA00012759"/>
    </source>
</evidence>
<evidence type="ECO:0000256" key="2">
    <source>
        <dbReference type="ARBA" id="ARBA00006579"/>
    </source>
</evidence>
<dbReference type="FunFam" id="1.20.1300.20:FF:000001">
    <property type="entry name" value="Ubiquitin thioesterase OTUB1"/>
    <property type="match status" value="1"/>
</dbReference>
<feature type="compositionally biased region" description="Low complexity" evidence="8">
    <location>
        <begin position="8"/>
        <end position="41"/>
    </location>
</feature>
<organism evidence="10">
    <name type="scientific">Dunaliella tertiolecta</name>
    <name type="common">Green alga</name>
    <dbReference type="NCBI Taxonomy" id="3047"/>
    <lineage>
        <taxon>Eukaryota</taxon>
        <taxon>Viridiplantae</taxon>
        <taxon>Chlorophyta</taxon>
        <taxon>core chlorophytes</taxon>
        <taxon>Chlorophyceae</taxon>
        <taxon>CS clade</taxon>
        <taxon>Chlamydomonadales</taxon>
        <taxon>Dunaliellaceae</taxon>
        <taxon>Dunaliella</taxon>
    </lineage>
</organism>
<protein>
    <recommendedName>
        <fullName evidence="3">ubiquitinyl hydrolase 1</fullName>
        <ecNumber evidence="3">3.4.19.12</ecNumber>
    </recommendedName>
</protein>
<comment type="similarity">
    <text evidence="2">Belongs to the peptidase C65 family.</text>
</comment>
<keyword evidence="7" id="KW-0788">Thiol protease</keyword>
<dbReference type="Gene3D" id="1.20.1300.20">
    <property type="entry name" value="Peptidase C65 Otubain, subdomain 2"/>
    <property type="match status" value="1"/>
</dbReference>
<comment type="catalytic activity">
    <reaction evidence="1">
        <text>Thiol-dependent hydrolysis of ester, thioester, amide, peptide and isopeptide bonds formed by the C-terminal Gly of ubiquitin (a 76-residue protein attached to proteins as an intracellular targeting signal).</text>
        <dbReference type="EC" id="3.4.19.12"/>
    </reaction>
</comment>